<dbReference type="EMBL" id="HACG01037095">
    <property type="protein sequence ID" value="CEK83960.1"/>
    <property type="molecule type" value="Transcribed_RNA"/>
</dbReference>
<name>A0A0B7AVS8_9EUPU</name>
<sequence length="72" mass="8452">MSLLTHKASTKNTVKRNDQRIANQILKWEPNCSIKKEHPKKTLEQTLLREARNIRLNSIEDIEQVAQDRSEL</sequence>
<evidence type="ECO:0000313" key="1">
    <source>
        <dbReference type="EMBL" id="CEK83960.1"/>
    </source>
</evidence>
<protein>
    <submittedName>
        <fullName evidence="1">Uncharacterized protein</fullName>
    </submittedName>
</protein>
<feature type="non-terminal residue" evidence="1">
    <location>
        <position position="72"/>
    </location>
</feature>
<accession>A0A0B7AVS8</accession>
<reference evidence="1" key="1">
    <citation type="submission" date="2014-12" db="EMBL/GenBank/DDBJ databases">
        <title>Insight into the proteome of Arion vulgaris.</title>
        <authorList>
            <person name="Aradska J."/>
            <person name="Bulat T."/>
            <person name="Smidak R."/>
            <person name="Sarate P."/>
            <person name="Gangsoo J."/>
            <person name="Sialana F."/>
            <person name="Bilban M."/>
            <person name="Lubec G."/>
        </authorList>
    </citation>
    <scope>NUCLEOTIDE SEQUENCE</scope>
    <source>
        <tissue evidence="1">Skin</tissue>
    </source>
</reference>
<dbReference type="AlphaFoldDB" id="A0A0B7AVS8"/>
<gene>
    <name evidence="1" type="primary">ORF139974</name>
</gene>
<proteinExistence type="predicted"/>
<organism evidence="1">
    <name type="scientific">Arion vulgaris</name>
    <dbReference type="NCBI Taxonomy" id="1028688"/>
    <lineage>
        <taxon>Eukaryota</taxon>
        <taxon>Metazoa</taxon>
        <taxon>Spiralia</taxon>
        <taxon>Lophotrochozoa</taxon>
        <taxon>Mollusca</taxon>
        <taxon>Gastropoda</taxon>
        <taxon>Heterobranchia</taxon>
        <taxon>Euthyneura</taxon>
        <taxon>Panpulmonata</taxon>
        <taxon>Eupulmonata</taxon>
        <taxon>Stylommatophora</taxon>
        <taxon>Helicina</taxon>
        <taxon>Arionoidea</taxon>
        <taxon>Arionidae</taxon>
        <taxon>Arion</taxon>
    </lineage>
</organism>